<dbReference type="CDD" id="cd01125">
    <property type="entry name" value="RepA_RSF1010_like"/>
    <property type="match status" value="1"/>
</dbReference>
<evidence type="ECO:0000313" key="2">
    <source>
        <dbReference type="Proteomes" id="UP000008291"/>
    </source>
</evidence>
<dbReference type="EMBL" id="CP000116">
    <property type="protein sequence ID" value="AAZ97778.1"/>
    <property type="molecule type" value="Genomic_DNA"/>
</dbReference>
<proteinExistence type="predicted"/>
<dbReference type="SUPFAM" id="SSF52540">
    <property type="entry name" value="P-loop containing nucleoside triphosphate hydrolases"/>
    <property type="match status" value="1"/>
</dbReference>
<name>Q3SHV5_THIDA</name>
<dbReference type="InterPro" id="IPR027417">
    <property type="entry name" value="P-loop_NTPase"/>
</dbReference>
<keyword evidence="1" id="KW-0347">Helicase</keyword>
<dbReference type="STRING" id="292415.Tbd_1825"/>
<accession>Q3SHV5</accession>
<keyword evidence="2" id="KW-1185">Reference proteome</keyword>
<organism evidence="1 2">
    <name type="scientific">Thiobacillus denitrificans (strain ATCC 25259 / T1)</name>
    <dbReference type="NCBI Taxonomy" id="292415"/>
    <lineage>
        <taxon>Bacteria</taxon>
        <taxon>Pseudomonadati</taxon>
        <taxon>Pseudomonadota</taxon>
        <taxon>Betaproteobacteria</taxon>
        <taxon>Nitrosomonadales</taxon>
        <taxon>Thiobacillaceae</taxon>
        <taxon>Thiobacillus</taxon>
    </lineage>
</organism>
<keyword evidence="1" id="KW-0067">ATP-binding</keyword>
<dbReference type="Proteomes" id="UP000008291">
    <property type="component" value="Chromosome"/>
</dbReference>
<dbReference type="Gene3D" id="3.40.50.300">
    <property type="entry name" value="P-loop containing nucleotide triphosphate hydrolases"/>
    <property type="match status" value="1"/>
</dbReference>
<dbReference type="GO" id="GO:0004386">
    <property type="term" value="F:helicase activity"/>
    <property type="evidence" value="ECO:0007669"/>
    <property type="project" value="UniProtKB-KW"/>
</dbReference>
<keyword evidence="1" id="KW-0547">Nucleotide-binding</keyword>
<dbReference type="KEGG" id="tbd:Tbd_1825"/>
<evidence type="ECO:0000313" key="1">
    <source>
        <dbReference type="EMBL" id="AAZ97778.1"/>
    </source>
</evidence>
<dbReference type="InterPro" id="IPR038724">
    <property type="entry name" value="RepA"/>
</dbReference>
<reference evidence="1 2" key="1">
    <citation type="journal article" date="2006" name="J. Bacteriol.">
        <title>The genome sequence of the obligately chemolithoautotrophic, facultatively anaerobic bacterium Thiobacillus denitrificans.</title>
        <authorList>
            <person name="Beller H.R."/>
            <person name="Chain P.S."/>
            <person name="Letain T.E."/>
            <person name="Chakicherla A."/>
            <person name="Larimer F.W."/>
            <person name="Richardson P.M."/>
            <person name="Coleman M.A."/>
            <person name="Wood A.P."/>
            <person name="Kelly D.P."/>
        </authorList>
    </citation>
    <scope>NUCLEOTIDE SEQUENCE [LARGE SCALE GENOMIC DNA]</scope>
    <source>
        <strain evidence="1 2">ATCC 25259</strain>
    </source>
</reference>
<gene>
    <name evidence="1" type="ordered locus">Tbd_1825</name>
</gene>
<dbReference type="Pfam" id="PF13481">
    <property type="entry name" value="AAA_25"/>
    <property type="match status" value="1"/>
</dbReference>
<dbReference type="OrthoDB" id="8477405at2"/>
<dbReference type="RefSeq" id="WP_011312337.1">
    <property type="nucleotide sequence ID" value="NC_007404.1"/>
</dbReference>
<keyword evidence="1" id="KW-0378">Hydrolase</keyword>
<sequence length="299" mass="32152">MSGLIITDSGYDWPILDIARALETEPEPLDFVLPGLLAGTVGSLVAPGATGKSFLALQVLAQITTGRDTLGVGEHPTGTVVFLAAEDPSNVLHMRIKAVAQQLSERERGDMKANSLISPCLGKAGDLMDDGKTVAGIEKMARGARLVVIDTLSRWHGGEENERRDAARVMRAMERIAADTGAAVVFLHHANKAAALNGDVDKQQSSRGSSVFVDEARWVAFLQTMTEGEAEVFGVKEEDRKQLVRYGVTKANYCPPLIDIWLRREAGGVLVRREMPGVVKAKAKTYAAASGGRGDDNDW</sequence>
<dbReference type="eggNOG" id="COG3598">
    <property type="taxonomic scope" value="Bacteria"/>
</dbReference>
<dbReference type="HOGENOM" id="CLU_080948_0_0_4"/>
<dbReference type="AlphaFoldDB" id="Q3SHV5"/>
<protein>
    <submittedName>
        <fullName evidence="1">Putative DNA helicase</fullName>
    </submittedName>
</protein>